<dbReference type="PROSITE" id="PS00659">
    <property type="entry name" value="GLYCOSYL_HYDROL_F5"/>
    <property type="match status" value="1"/>
</dbReference>
<organism evidence="6 7">
    <name type="scientific">Flavobacterium subsaxonicum WB 4.1-42 = DSM 21790</name>
    <dbReference type="NCBI Taxonomy" id="1121898"/>
    <lineage>
        <taxon>Bacteria</taxon>
        <taxon>Pseudomonadati</taxon>
        <taxon>Bacteroidota</taxon>
        <taxon>Flavobacteriia</taxon>
        <taxon>Flavobacteriales</taxon>
        <taxon>Flavobacteriaceae</taxon>
        <taxon>Flavobacterium</taxon>
    </lineage>
</organism>
<gene>
    <name evidence="6" type="ORF">Q766_05010</name>
</gene>
<keyword evidence="2 3" id="KW-0326">Glycosidase</keyword>
<sequence length="320" mass="36516">MVQRFKIAIAAVLLSATCFAQPVKEHGQLSVKGTQLTDSNGKHVMLRGMSFGWSSFWPRFYNAGAVKWLKEDWNANVVRAAMGVEVGDDGKTYKDNPEFAKKCVTNVVDAAIKEGIYVIIDWHSHNINLKQSKAFFDEMSKKYGNSPNVIYEIFNEPDEETWPKVKAYSEEIIKVIRKNDPDNIILVGCPHWDQDINLPANDPIKEYNNLMYTVHFYAATHKQELRDRTDEALKKGLPVFVSECAGMEATGDGPLDYKEWQLWIDWMEERGLSWITWSVSDKDETCSVLKKSAASDGNWKESDLKESGIKTRSYLKTLNK</sequence>
<dbReference type="GO" id="GO:0000272">
    <property type="term" value="P:polysaccharide catabolic process"/>
    <property type="evidence" value="ECO:0007669"/>
    <property type="project" value="InterPro"/>
</dbReference>
<keyword evidence="7" id="KW-1185">Reference proteome</keyword>
<protein>
    <submittedName>
        <fullName evidence="6">Glycosyl hydrolase family 5</fullName>
    </submittedName>
</protein>
<dbReference type="OrthoDB" id="154460at2"/>
<accession>A0A0A2MS60</accession>
<dbReference type="SUPFAM" id="SSF51445">
    <property type="entry name" value="(Trans)glycosidases"/>
    <property type="match status" value="1"/>
</dbReference>
<keyword evidence="4" id="KW-0732">Signal</keyword>
<evidence type="ECO:0000256" key="4">
    <source>
        <dbReference type="SAM" id="SignalP"/>
    </source>
</evidence>
<evidence type="ECO:0000259" key="5">
    <source>
        <dbReference type="Pfam" id="PF00150"/>
    </source>
</evidence>
<dbReference type="Pfam" id="PF00150">
    <property type="entry name" value="Cellulase"/>
    <property type="match status" value="1"/>
</dbReference>
<dbReference type="InterPro" id="IPR001547">
    <property type="entry name" value="Glyco_hydro_5"/>
</dbReference>
<evidence type="ECO:0000256" key="3">
    <source>
        <dbReference type="RuleBase" id="RU361153"/>
    </source>
</evidence>
<dbReference type="InterPro" id="IPR017853">
    <property type="entry name" value="GH"/>
</dbReference>
<proteinExistence type="inferred from homology"/>
<evidence type="ECO:0000313" key="7">
    <source>
        <dbReference type="Proteomes" id="UP000030111"/>
    </source>
</evidence>
<evidence type="ECO:0000256" key="2">
    <source>
        <dbReference type="ARBA" id="ARBA00023295"/>
    </source>
</evidence>
<name>A0A0A2MS60_9FLAO</name>
<feature type="domain" description="Glycoside hydrolase family 5" evidence="5">
    <location>
        <begin position="38"/>
        <end position="282"/>
    </location>
</feature>
<dbReference type="GO" id="GO:0004553">
    <property type="term" value="F:hydrolase activity, hydrolyzing O-glycosyl compounds"/>
    <property type="evidence" value="ECO:0007669"/>
    <property type="project" value="InterPro"/>
</dbReference>
<evidence type="ECO:0000256" key="1">
    <source>
        <dbReference type="ARBA" id="ARBA00022801"/>
    </source>
</evidence>
<comment type="caution">
    <text evidence="6">The sequence shown here is derived from an EMBL/GenBank/DDBJ whole genome shotgun (WGS) entry which is preliminary data.</text>
</comment>
<reference evidence="6 7" key="1">
    <citation type="submission" date="2013-09" db="EMBL/GenBank/DDBJ databases">
        <authorList>
            <person name="Zeng Z."/>
            <person name="Chen C."/>
        </authorList>
    </citation>
    <scope>NUCLEOTIDE SEQUENCE [LARGE SCALE GENOMIC DNA]</scope>
    <source>
        <strain evidence="6 7">WB 4.1-42</strain>
    </source>
</reference>
<feature type="signal peptide" evidence="4">
    <location>
        <begin position="1"/>
        <end position="20"/>
    </location>
</feature>
<dbReference type="InterPro" id="IPR018087">
    <property type="entry name" value="Glyco_hydro_5_CS"/>
</dbReference>
<dbReference type="EMBL" id="JRLY01000002">
    <property type="protein sequence ID" value="KGO94283.1"/>
    <property type="molecule type" value="Genomic_DNA"/>
</dbReference>
<dbReference type="AlphaFoldDB" id="A0A0A2MS60"/>
<keyword evidence="1 3" id="KW-0378">Hydrolase</keyword>
<dbReference type="RefSeq" id="WP_035738481.1">
    <property type="nucleotide sequence ID" value="NZ_AUGP01000017.1"/>
</dbReference>
<evidence type="ECO:0000313" key="6">
    <source>
        <dbReference type="EMBL" id="KGO94283.1"/>
    </source>
</evidence>
<dbReference type="eggNOG" id="COG2730">
    <property type="taxonomic scope" value="Bacteria"/>
</dbReference>
<comment type="similarity">
    <text evidence="3">Belongs to the glycosyl hydrolase 5 (cellulase A) family.</text>
</comment>
<dbReference type="Gene3D" id="3.20.20.80">
    <property type="entry name" value="Glycosidases"/>
    <property type="match status" value="1"/>
</dbReference>
<dbReference type="STRING" id="1121898.GCA_000422725_01563"/>
<dbReference type="PANTHER" id="PTHR34142:SF1">
    <property type="entry name" value="GLYCOSIDE HYDROLASE FAMILY 5 DOMAIN-CONTAINING PROTEIN"/>
    <property type="match status" value="1"/>
</dbReference>
<feature type="chain" id="PRO_5002003746" evidence="4">
    <location>
        <begin position="21"/>
        <end position="320"/>
    </location>
</feature>
<dbReference type="PANTHER" id="PTHR34142">
    <property type="entry name" value="ENDO-BETA-1,4-GLUCANASE A"/>
    <property type="match status" value="1"/>
</dbReference>
<dbReference type="Proteomes" id="UP000030111">
    <property type="component" value="Unassembled WGS sequence"/>
</dbReference>